<organism evidence="1 2">
    <name type="scientific">Paraglaciecola mesophila KMM 241</name>
    <dbReference type="NCBI Taxonomy" id="1128912"/>
    <lineage>
        <taxon>Bacteria</taxon>
        <taxon>Pseudomonadati</taxon>
        <taxon>Pseudomonadota</taxon>
        <taxon>Gammaproteobacteria</taxon>
        <taxon>Alteromonadales</taxon>
        <taxon>Alteromonadaceae</taxon>
        <taxon>Paraglaciecola</taxon>
    </lineage>
</organism>
<dbReference type="AlphaFoldDB" id="K6ZGJ7"/>
<sequence length="225" mass="25614">MLAPFLTDEELKALWCRELPFDAIALYVRVFCYLDVGEQSPIYLTQPEMTKLNGSISQSGNLVPMKRSRIRTTLNHLKTIHLVQPSSPKRNDQKTIANPVEYIRGLAGGLRTLTPTEFDMLNNLTLDYASLALYVRLIRPKLNVDSFYSVFSHAQADKALTFDPYIQSREQGTEGYRLIKTALSGLIENGLITLQEEGDNYYIVRCNVCQHFSAEWLKSLTKECN</sequence>
<comment type="caution">
    <text evidence="1">The sequence shown here is derived from an EMBL/GenBank/DDBJ whole genome shotgun (WGS) entry which is preliminary data.</text>
</comment>
<name>K6ZGJ7_9ALTE</name>
<gene>
    <name evidence="1" type="ORF">GMES_0200</name>
</gene>
<protein>
    <submittedName>
        <fullName evidence="1">Uncharacterized protein</fullName>
    </submittedName>
</protein>
<dbReference type="Proteomes" id="UP000006263">
    <property type="component" value="Unassembled WGS sequence"/>
</dbReference>
<evidence type="ECO:0000313" key="2">
    <source>
        <dbReference type="Proteomes" id="UP000006263"/>
    </source>
</evidence>
<reference evidence="1 2" key="1">
    <citation type="journal article" date="2017" name="Antonie Van Leeuwenhoek">
        <title>Rhizobium rhizosphaerae sp. nov., a novel species isolated from rice rhizosphere.</title>
        <authorList>
            <person name="Zhao J.J."/>
            <person name="Zhang J."/>
            <person name="Zhang R.J."/>
            <person name="Zhang C.W."/>
            <person name="Yin H.Q."/>
            <person name="Zhang X.X."/>
        </authorList>
    </citation>
    <scope>NUCLEOTIDE SEQUENCE [LARGE SCALE GENOMIC DNA]</scope>
    <source>
        <strain evidence="1 2">KMM 241</strain>
    </source>
</reference>
<dbReference type="EMBL" id="BAEP01000004">
    <property type="protein sequence ID" value="GAC22510.1"/>
    <property type="molecule type" value="Genomic_DNA"/>
</dbReference>
<dbReference type="RefSeq" id="WP_006990661.1">
    <property type="nucleotide sequence ID" value="NZ_BAEP01000004.1"/>
</dbReference>
<evidence type="ECO:0000313" key="1">
    <source>
        <dbReference type="EMBL" id="GAC22510.1"/>
    </source>
</evidence>
<proteinExistence type="predicted"/>
<accession>K6ZGJ7</accession>